<reference evidence="4" key="1">
    <citation type="submission" date="2017-03" db="EMBL/GenBank/DDBJ databases">
        <title>Draft genome sequence of Moraxella equi CCUG 4950T type strain.</title>
        <authorList>
            <person name="Salva-Serra F."/>
            <person name="Engstrom-Jakobsson H."/>
            <person name="Thorell K."/>
            <person name="Jaen-Luchoro D."/>
            <person name="Gonzales-Siles L."/>
            <person name="Karlsson R."/>
            <person name="Yazdan S."/>
            <person name="Boulund F."/>
            <person name="Johnning A."/>
            <person name="Engstrand L."/>
            <person name="Kristiansson E."/>
            <person name="Moore E."/>
        </authorList>
    </citation>
    <scope>NUCLEOTIDE SEQUENCE [LARGE SCALE GENOMIC DNA]</scope>
    <source>
        <strain evidence="4">CCUG 4441</strain>
    </source>
</reference>
<dbReference type="InterPro" id="IPR050836">
    <property type="entry name" value="SDS22/Internalin_LRR"/>
</dbReference>
<dbReference type="Pfam" id="PF12799">
    <property type="entry name" value="LRR_4"/>
    <property type="match status" value="2"/>
</dbReference>
<dbReference type="EMBL" id="MXAN01000016">
    <property type="protein sequence ID" value="OPH38406.1"/>
    <property type="molecule type" value="Genomic_DNA"/>
</dbReference>
<comment type="caution">
    <text evidence="3">The sequence shown here is derived from an EMBL/GenBank/DDBJ whole genome shotgun (WGS) entry which is preliminary data.</text>
</comment>
<dbReference type="RefSeq" id="WP_062500858.1">
    <property type="nucleotide sequence ID" value="NZ_MXAN01000016.1"/>
</dbReference>
<dbReference type="SMART" id="SM00365">
    <property type="entry name" value="LRR_SD22"/>
    <property type="match status" value="4"/>
</dbReference>
<organism evidence="3 4">
    <name type="scientific">Moraxella lacunata</name>
    <dbReference type="NCBI Taxonomy" id="477"/>
    <lineage>
        <taxon>Bacteria</taxon>
        <taxon>Pseudomonadati</taxon>
        <taxon>Pseudomonadota</taxon>
        <taxon>Gammaproteobacteria</taxon>
        <taxon>Moraxellales</taxon>
        <taxon>Moraxellaceae</taxon>
        <taxon>Moraxella</taxon>
    </lineage>
</organism>
<dbReference type="InterPro" id="IPR001611">
    <property type="entry name" value="Leu-rich_rpt"/>
</dbReference>
<keyword evidence="1" id="KW-0433">Leucine-rich repeat</keyword>
<evidence type="ECO:0000256" key="2">
    <source>
        <dbReference type="ARBA" id="ARBA00022737"/>
    </source>
</evidence>
<sequence length="191" mass="21708">MTDTATPLNQMTPDELELWWHTLSADWRYHFTQNIGLDPTDPAFFKALPTLTRFELYYNSLNGREPVTDITPLAHCTQLTSLRLTDMHIGDISPLANLVHLDSLFLMCNDISDISPLKNLTCLTYLCLHSNAILDISPLANLRTLEYLDLTDNRISDLTALAHLHDLNFLSVYHNNISDISPLGGWLIWKS</sequence>
<dbReference type="InterPro" id="IPR025875">
    <property type="entry name" value="Leu-rich_rpt_4"/>
</dbReference>
<dbReference type="PANTHER" id="PTHR46652">
    <property type="entry name" value="LEUCINE-RICH REPEAT AND IQ DOMAIN-CONTAINING PROTEIN 1-RELATED"/>
    <property type="match status" value="1"/>
</dbReference>
<dbReference type="SUPFAM" id="SSF52058">
    <property type="entry name" value="L domain-like"/>
    <property type="match status" value="1"/>
</dbReference>
<evidence type="ECO:0000313" key="4">
    <source>
        <dbReference type="Proteomes" id="UP000191025"/>
    </source>
</evidence>
<protein>
    <recommendedName>
        <fullName evidence="5">Internalin-A</fullName>
    </recommendedName>
</protein>
<dbReference type="AlphaFoldDB" id="A0A1V4H201"/>
<evidence type="ECO:0000256" key="1">
    <source>
        <dbReference type="ARBA" id="ARBA00022614"/>
    </source>
</evidence>
<dbReference type="InterPro" id="IPR032675">
    <property type="entry name" value="LRR_dom_sf"/>
</dbReference>
<evidence type="ECO:0008006" key="5">
    <source>
        <dbReference type="Google" id="ProtNLM"/>
    </source>
</evidence>
<keyword evidence="2" id="KW-0677">Repeat</keyword>
<accession>A0A1V4H201</accession>
<dbReference type="PROSITE" id="PS51450">
    <property type="entry name" value="LRR"/>
    <property type="match status" value="4"/>
</dbReference>
<proteinExistence type="predicted"/>
<dbReference type="Proteomes" id="UP000191025">
    <property type="component" value="Unassembled WGS sequence"/>
</dbReference>
<name>A0A1V4H201_MORLA</name>
<evidence type="ECO:0000313" key="3">
    <source>
        <dbReference type="EMBL" id="OPH38406.1"/>
    </source>
</evidence>
<dbReference type="PANTHER" id="PTHR46652:SF3">
    <property type="entry name" value="LEUCINE-RICH REPEAT-CONTAINING PROTEIN 9"/>
    <property type="match status" value="1"/>
</dbReference>
<gene>
    <name evidence="3" type="ORF">B5J94_03540</name>
</gene>
<dbReference type="Gene3D" id="3.80.10.10">
    <property type="entry name" value="Ribonuclease Inhibitor"/>
    <property type="match status" value="1"/>
</dbReference>